<evidence type="ECO:0000256" key="10">
    <source>
        <dbReference type="SAM" id="Phobius"/>
    </source>
</evidence>
<dbReference type="SUPFAM" id="SSF55874">
    <property type="entry name" value="ATPase domain of HSP90 chaperone/DNA topoisomerase II/histidine kinase"/>
    <property type="match status" value="1"/>
</dbReference>
<evidence type="ECO:0000256" key="4">
    <source>
        <dbReference type="ARBA" id="ARBA00022475"/>
    </source>
</evidence>
<dbReference type="InterPro" id="IPR036890">
    <property type="entry name" value="HATPase_C_sf"/>
</dbReference>
<feature type="transmembrane region" description="Helical" evidence="10">
    <location>
        <begin position="92"/>
        <end position="110"/>
    </location>
</feature>
<feature type="domain" description="Histidine kinase" evidence="11">
    <location>
        <begin position="226"/>
        <end position="452"/>
    </location>
</feature>
<dbReference type="NCBIfam" id="NF045988">
    <property type="entry name" value="HisKinRegBRhodob"/>
    <property type="match status" value="1"/>
</dbReference>
<evidence type="ECO:0000256" key="7">
    <source>
        <dbReference type="ARBA" id="ARBA00022741"/>
    </source>
</evidence>
<dbReference type="AlphaFoldDB" id="A0A6I6IXF8"/>
<feature type="transmembrane region" description="Helical" evidence="10">
    <location>
        <begin position="32"/>
        <end position="53"/>
    </location>
</feature>
<dbReference type="InterPro" id="IPR047770">
    <property type="entry name" value="RegB"/>
</dbReference>
<evidence type="ECO:0000256" key="8">
    <source>
        <dbReference type="ARBA" id="ARBA00022777"/>
    </source>
</evidence>
<evidence type="ECO:0000313" key="12">
    <source>
        <dbReference type="EMBL" id="QGY00167.1"/>
    </source>
</evidence>
<dbReference type="InterPro" id="IPR050980">
    <property type="entry name" value="2C_sensor_his_kinase"/>
</dbReference>
<protein>
    <recommendedName>
        <fullName evidence="3">histidine kinase</fullName>
        <ecNumber evidence="3">2.7.13.3</ecNumber>
    </recommendedName>
</protein>
<gene>
    <name evidence="12" type="ORF">EI983_18620</name>
</gene>
<evidence type="ECO:0000256" key="6">
    <source>
        <dbReference type="ARBA" id="ARBA00022679"/>
    </source>
</evidence>
<reference evidence="13" key="1">
    <citation type="submission" date="2018-12" db="EMBL/GenBank/DDBJ databases">
        <title>Complete genome sequence of Roseovarius sp. MME-070.</title>
        <authorList>
            <person name="Nam Y.-D."/>
            <person name="Kang J."/>
            <person name="Chung W.-H."/>
            <person name="Park Y.S."/>
        </authorList>
    </citation>
    <scope>NUCLEOTIDE SEQUENCE [LARGE SCALE GENOMIC DNA]</scope>
    <source>
        <strain evidence="13">MME-070</strain>
    </source>
</reference>
<dbReference type="InterPro" id="IPR005467">
    <property type="entry name" value="His_kinase_dom"/>
</dbReference>
<dbReference type="Pfam" id="PF00512">
    <property type="entry name" value="HisKA"/>
    <property type="match status" value="1"/>
</dbReference>
<dbReference type="Gene3D" id="3.30.565.10">
    <property type="entry name" value="Histidine kinase-like ATPase, C-terminal domain"/>
    <property type="match status" value="1"/>
</dbReference>
<proteinExistence type="predicted"/>
<feature type="transmembrane region" description="Helical" evidence="10">
    <location>
        <begin position="59"/>
        <end position="80"/>
    </location>
</feature>
<evidence type="ECO:0000313" key="13">
    <source>
        <dbReference type="Proteomes" id="UP000428330"/>
    </source>
</evidence>
<dbReference type="Gene3D" id="1.10.287.130">
    <property type="match status" value="1"/>
</dbReference>
<dbReference type="PROSITE" id="PS50109">
    <property type="entry name" value="HIS_KIN"/>
    <property type="match status" value="1"/>
</dbReference>
<dbReference type="InterPro" id="IPR004358">
    <property type="entry name" value="Sig_transdc_His_kin-like_C"/>
</dbReference>
<comment type="catalytic activity">
    <reaction evidence="1">
        <text>ATP + protein L-histidine = ADP + protein N-phospho-L-histidine.</text>
        <dbReference type="EC" id="2.7.13.3"/>
    </reaction>
</comment>
<name>A0A6I6IXF8_9RHOB</name>
<feature type="transmembrane region" description="Helical" evidence="10">
    <location>
        <begin position="170"/>
        <end position="189"/>
    </location>
</feature>
<dbReference type="SUPFAM" id="SSF47384">
    <property type="entry name" value="Homodimeric domain of signal transducing histidine kinase"/>
    <property type="match status" value="1"/>
</dbReference>
<keyword evidence="10" id="KW-0472">Membrane</keyword>
<accession>A0A6I6IXF8</accession>
<dbReference type="KEGG" id="rom:EI983_18620"/>
<evidence type="ECO:0000256" key="9">
    <source>
        <dbReference type="ARBA" id="ARBA00022840"/>
    </source>
</evidence>
<dbReference type="SMART" id="SM00387">
    <property type="entry name" value="HATPase_c"/>
    <property type="match status" value="1"/>
</dbReference>
<evidence type="ECO:0000259" key="11">
    <source>
        <dbReference type="PROSITE" id="PS50109"/>
    </source>
</evidence>
<dbReference type="EMBL" id="CP034348">
    <property type="protein sequence ID" value="QGY00167.1"/>
    <property type="molecule type" value="Genomic_DNA"/>
</dbReference>
<comment type="subcellular location">
    <subcellularLocation>
        <location evidence="2">Cell membrane</location>
        <topology evidence="2">Multi-pass membrane protein</topology>
    </subcellularLocation>
</comment>
<dbReference type="PANTHER" id="PTHR44936:SF10">
    <property type="entry name" value="SENSOR PROTEIN RSTB"/>
    <property type="match status" value="1"/>
</dbReference>
<keyword evidence="6" id="KW-0808">Transferase</keyword>
<keyword evidence="10" id="KW-0812">Transmembrane</keyword>
<dbReference type="InterPro" id="IPR003594">
    <property type="entry name" value="HATPase_dom"/>
</dbReference>
<dbReference type="InterPro" id="IPR003661">
    <property type="entry name" value="HisK_dim/P_dom"/>
</dbReference>
<dbReference type="SMART" id="SM00388">
    <property type="entry name" value="HisKA"/>
    <property type="match status" value="1"/>
</dbReference>
<dbReference type="PANTHER" id="PTHR44936">
    <property type="entry name" value="SENSOR PROTEIN CREC"/>
    <property type="match status" value="1"/>
</dbReference>
<keyword evidence="4" id="KW-1003">Cell membrane</keyword>
<evidence type="ECO:0000256" key="5">
    <source>
        <dbReference type="ARBA" id="ARBA00022553"/>
    </source>
</evidence>
<dbReference type="PRINTS" id="PR00344">
    <property type="entry name" value="BCTRLSENSOR"/>
</dbReference>
<dbReference type="NCBIfam" id="NF033792">
    <property type="entry name" value="ActS_PrrB_HisK"/>
    <property type="match status" value="1"/>
</dbReference>
<dbReference type="EC" id="2.7.13.3" evidence="3"/>
<feature type="transmembrane region" description="Helical" evidence="10">
    <location>
        <begin position="116"/>
        <end position="149"/>
    </location>
</feature>
<dbReference type="GO" id="GO:0000155">
    <property type="term" value="F:phosphorelay sensor kinase activity"/>
    <property type="evidence" value="ECO:0007669"/>
    <property type="project" value="InterPro"/>
</dbReference>
<dbReference type="Pfam" id="PF02518">
    <property type="entry name" value="HATPase_c"/>
    <property type="match status" value="1"/>
</dbReference>
<keyword evidence="10" id="KW-1133">Transmembrane helix</keyword>
<sequence length="471" mass="52164">MQWDPSAHMAEIREGLLGAAPHRNWIRLRTLVMLRWWAIIGQVSALIVAQWLYNLTLEVGLLYLVIGVTVITNIIATFVYPETKRLSETETFFLVLYDMLQLGLMLYLTGGLHNPFSILIVGPVTVSATALTTRATLFLGALTIMIVSVLMEYHLPLRTEQGFILRVPDVFLFGNWAAIVISVVFLGAYSRRIITEMHSMSDALQATQMALAREQKLTDLGGVVAAAAHELGTPLATIKLTSAELAHELADNEELHEDALLISEQADRCRDILRSMGRAGKDDLLVRKAPLTAVIEEAAEPHMDRGIQIHFNHGVQPGEQSGPPTILRQPEIIHGLRNLIQNAVDFADKMIWVETDWTENEITIRIMDDGPGYPPSLIGRIGDPFVRRRSADNEHRRPGYEGMGLGLFIAKTLLERSGAELSFANGFDTASGKEASADSFGAVVELKWPRARLEGQGTSTRMALGENRPFQ</sequence>
<evidence type="ECO:0000256" key="2">
    <source>
        <dbReference type="ARBA" id="ARBA00004651"/>
    </source>
</evidence>
<dbReference type="Pfam" id="PF25323">
    <property type="entry name" value="6TM_PilS"/>
    <property type="match status" value="1"/>
</dbReference>
<dbReference type="GO" id="GO:0005886">
    <property type="term" value="C:plasma membrane"/>
    <property type="evidence" value="ECO:0007669"/>
    <property type="project" value="UniProtKB-SubCell"/>
</dbReference>
<keyword evidence="8 12" id="KW-0418">Kinase</keyword>
<evidence type="ECO:0000256" key="3">
    <source>
        <dbReference type="ARBA" id="ARBA00012438"/>
    </source>
</evidence>
<dbReference type="InterPro" id="IPR036097">
    <property type="entry name" value="HisK_dim/P_sf"/>
</dbReference>
<evidence type="ECO:0000256" key="1">
    <source>
        <dbReference type="ARBA" id="ARBA00000085"/>
    </source>
</evidence>
<organism evidence="12 13">
    <name type="scientific">Roseovarius faecimaris</name>
    <dbReference type="NCBI Taxonomy" id="2494550"/>
    <lineage>
        <taxon>Bacteria</taxon>
        <taxon>Pseudomonadati</taxon>
        <taxon>Pseudomonadota</taxon>
        <taxon>Alphaproteobacteria</taxon>
        <taxon>Rhodobacterales</taxon>
        <taxon>Roseobacteraceae</taxon>
        <taxon>Roseovarius</taxon>
    </lineage>
</organism>
<keyword evidence="7" id="KW-0547">Nucleotide-binding</keyword>
<dbReference type="Proteomes" id="UP000428330">
    <property type="component" value="Chromosome"/>
</dbReference>
<dbReference type="CDD" id="cd00082">
    <property type="entry name" value="HisKA"/>
    <property type="match status" value="1"/>
</dbReference>
<dbReference type="GO" id="GO:0005524">
    <property type="term" value="F:ATP binding"/>
    <property type="evidence" value="ECO:0007669"/>
    <property type="project" value="UniProtKB-KW"/>
</dbReference>
<keyword evidence="13" id="KW-1185">Reference proteome</keyword>
<keyword evidence="5" id="KW-0597">Phosphoprotein</keyword>
<keyword evidence="9" id="KW-0067">ATP-binding</keyword>